<evidence type="ECO:0000256" key="15">
    <source>
        <dbReference type="ARBA" id="ARBA00023310"/>
    </source>
</evidence>
<dbReference type="InterPro" id="IPR020472">
    <property type="entry name" value="WD40_PAC1"/>
</dbReference>
<keyword evidence="6 16" id="KW-0853">WD repeat</keyword>
<dbReference type="GO" id="GO:0015986">
    <property type="term" value="P:proton motive force-driven ATP synthesis"/>
    <property type="evidence" value="ECO:0007669"/>
    <property type="project" value="InterPro"/>
</dbReference>
<dbReference type="InterPro" id="IPR050459">
    <property type="entry name" value="WD_repeat_RBAP46/RBAP48/MSI1"/>
</dbReference>
<dbReference type="PRINTS" id="PR00320">
    <property type="entry name" value="GPROTEINBRPT"/>
</dbReference>
<dbReference type="AlphaFoldDB" id="A0A165CR04"/>
<evidence type="ECO:0000256" key="11">
    <source>
        <dbReference type="ARBA" id="ARBA00023065"/>
    </source>
</evidence>
<organism evidence="20 21">
    <name type="scientific">Calocera cornea HHB12733</name>
    <dbReference type="NCBI Taxonomy" id="1353952"/>
    <lineage>
        <taxon>Eukaryota</taxon>
        <taxon>Fungi</taxon>
        <taxon>Dikarya</taxon>
        <taxon>Basidiomycota</taxon>
        <taxon>Agaricomycotina</taxon>
        <taxon>Dacrymycetes</taxon>
        <taxon>Dacrymycetales</taxon>
        <taxon>Dacrymycetaceae</taxon>
        <taxon>Calocera</taxon>
    </lineage>
</organism>
<evidence type="ECO:0000313" key="21">
    <source>
        <dbReference type="Proteomes" id="UP000076842"/>
    </source>
</evidence>
<dbReference type="InterPro" id="IPR059104">
    <property type="entry name" value="Beta-prop_EIPR1-like"/>
</dbReference>
<evidence type="ECO:0000256" key="4">
    <source>
        <dbReference type="ARBA" id="ARBA00022448"/>
    </source>
</evidence>
<dbReference type="OrthoDB" id="427795at2759"/>
<dbReference type="Pfam" id="PF05680">
    <property type="entry name" value="ATP-synt_E"/>
    <property type="match status" value="1"/>
</dbReference>
<dbReference type="GO" id="GO:0006325">
    <property type="term" value="P:chromatin organization"/>
    <property type="evidence" value="ECO:0007669"/>
    <property type="project" value="UniProtKB-KW"/>
</dbReference>
<keyword evidence="12" id="KW-0496">Mitochondrion</keyword>
<evidence type="ECO:0000256" key="16">
    <source>
        <dbReference type="PROSITE-ProRule" id="PRU00221"/>
    </source>
</evidence>
<feature type="repeat" description="WD" evidence="16">
    <location>
        <begin position="470"/>
        <end position="506"/>
    </location>
</feature>
<dbReference type="PROSITE" id="PS50082">
    <property type="entry name" value="WD_REPEATS_2"/>
    <property type="match status" value="3"/>
</dbReference>
<keyword evidence="4" id="KW-0813">Transport</keyword>
<dbReference type="GO" id="GO:0045259">
    <property type="term" value="C:proton-transporting ATP synthase complex"/>
    <property type="evidence" value="ECO:0007669"/>
    <property type="project" value="UniProtKB-KW"/>
</dbReference>
<evidence type="ECO:0000256" key="7">
    <source>
        <dbReference type="ARBA" id="ARBA00022737"/>
    </source>
</evidence>
<evidence type="ECO:0000256" key="2">
    <source>
        <dbReference type="ARBA" id="ARBA00004273"/>
    </source>
</evidence>
<keyword evidence="5" id="KW-0138">CF(0)</keyword>
<feature type="domain" description="Histone-binding protein RBBP4-like N-terminal" evidence="18">
    <location>
        <begin position="210"/>
        <end position="280"/>
    </location>
</feature>
<evidence type="ECO:0000256" key="8">
    <source>
        <dbReference type="ARBA" id="ARBA00022781"/>
    </source>
</evidence>
<name>A0A165CR04_9BASI</name>
<dbReference type="InterPro" id="IPR036322">
    <property type="entry name" value="WD40_repeat_dom_sf"/>
</dbReference>
<feature type="repeat" description="WD" evidence="16">
    <location>
        <begin position="426"/>
        <end position="468"/>
    </location>
</feature>
<feature type="compositionally biased region" description="Polar residues" evidence="17">
    <location>
        <begin position="151"/>
        <end position="171"/>
    </location>
</feature>
<feature type="region of interest" description="Disordered" evidence="17">
    <location>
        <begin position="121"/>
        <end position="203"/>
    </location>
</feature>
<dbReference type="GO" id="GO:0005634">
    <property type="term" value="C:nucleus"/>
    <property type="evidence" value="ECO:0007669"/>
    <property type="project" value="UniProtKB-SubCell"/>
</dbReference>
<dbReference type="InParanoid" id="A0A165CR04"/>
<proteinExistence type="inferred from homology"/>
<evidence type="ECO:0000256" key="10">
    <source>
        <dbReference type="ARBA" id="ARBA00022853"/>
    </source>
</evidence>
<comment type="similarity">
    <text evidence="3">Belongs to the ATPase e subunit family.</text>
</comment>
<dbReference type="InterPro" id="IPR015943">
    <property type="entry name" value="WD40/YVTN_repeat-like_dom_sf"/>
</dbReference>
<accession>A0A165CR04</accession>
<comment type="subcellular location">
    <subcellularLocation>
        <location evidence="2">Mitochondrion inner membrane</location>
    </subcellularLocation>
    <subcellularLocation>
        <location evidence="1">Nucleus</location>
    </subcellularLocation>
</comment>
<dbReference type="SUPFAM" id="SSF50978">
    <property type="entry name" value="WD40 repeat-like"/>
    <property type="match status" value="1"/>
</dbReference>
<keyword evidence="14" id="KW-0539">Nucleus</keyword>
<evidence type="ECO:0000256" key="13">
    <source>
        <dbReference type="ARBA" id="ARBA00023136"/>
    </source>
</evidence>
<protein>
    <submittedName>
        <fullName evidence="20">WD40 repeat-like protein</fullName>
    </submittedName>
</protein>
<evidence type="ECO:0000256" key="17">
    <source>
        <dbReference type="SAM" id="MobiDB-lite"/>
    </source>
</evidence>
<keyword evidence="9" id="KW-0999">Mitochondrion inner membrane</keyword>
<dbReference type="Gene3D" id="2.130.10.10">
    <property type="entry name" value="YVTN repeat-like/Quinoprotein amine dehydrogenase"/>
    <property type="match status" value="1"/>
</dbReference>
<keyword evidence="11" id="KW-0406">Ion transport</keyword>
<evidence type="ECO:0000259" key="19">
    <source>
        <dbReference type="Pfam" id="PF23609"/>
    </source>
</evidence>
<keyword evidence="10" id="KW-0156">Chromatin regulator</keyword>
<dbReference type="SMART" id="SM00320">
    <property type="entry name" value="WD40"/>
    <property type="match status" value="6"/>
</dbReference>
<evidence type="ECO:0000256" key="12">
    <source>
        <dbReference type="ARBA" id="ARBA00023128"/>
    </source>
</evidence>
<dbReference type="EMBL" id="KV424119">
    <property type="protein sequence ID" value="KZT51226.1"/>
    <property type="molecule type" value="Genomic_DNA"/>
</dbReference>
<sequence>MSSTVNVVRYSALLGGIFYGISHRRTLQSQEDAKKEAHDYERKERLIKEAREAWRKKQAGPSSGGFGAVGKGRIIQETRRPAGWKSSHPQMLSCSDPAVVWDSLDKNASIAIGAEAVGKRSLREEERDALDDTSQAQTARPPLKGFRTPFDTCTITHTMSARDTPNSSRSGGQARVEVEEDEEQRLPDPSLAGVPWDEPEQEDEHKLINEEYKVWKKNTPFLYDALVTHALDWPSLTCQWFPDKENPPNKPYTVQRLLLGTHSSNQAREYLQIAEVQFPKVLENGKSVLDSSDYDDEKGAELHPELGAHGSREARIRITQKINHRHEVNRARYMPQNPDVIATQTTMGDIYVFDRTKHSNHPDADGECRPDIVLRGQTRESISYGMSWNSLKKGHLVSASYDTAVYEWDLQQYSKLSGNIESVRKYQAHTEQVEDVAWNRQNDHVFASVGDDKMLYVWDTRSPNKPIQETMAHDQDVNTVDFNPASETLLLTGSADCTLALWDLRNIKAKLHSFEGHRGSVMLAAWSPSYETVFASVGDDRRVNIWDVARIGEEQTPDDAEDGPPELVFVHGGHTSKVSDFGWSPTTPWQLCSTADDNILQLWTPTSNVWAGDAVPIEIDELE</sequence>
<dbReference type="Pfam" id="PF00400">
    <property type="entry name" value="WD40"/>
    <property type="match status" value="1"/>
</dbReference>
<dbReference type="InterPro" id="IPR008386">
    <property type="entry name" value="ATP_synth_F0_esu_mt"/>
</dbReference>
<feature type="repeat" description="WD" evidence="16">
    <location>
        <begin position="514"/>
        <end position="548"/>
    </location>
</feature>
<evidence type="ECO:0000256" key="6">
    <source>
        <dbReference type="ARBA" id="ARBA00022574"/>
    </source>
</evidence>
<keyword evidence="7" id="KW-0677">Repeat</keyword>
<dbReference type="PANTHER" id="PTHR22850">
    <property type="entry name" value="WD40 REPEAT FAMILY"/>
    <property type="match status" value="1"/>
</dbReference>
<keyword evidence="21" id="KW-1185">Reference proteome</keyword>
<evidence type="ECO:0000256" key="5">
    <source>
        <dbReference type="ARBA" id="ARBA00022547"/>
    </source>
</evidence>
<dbReference type="PROSITE" id="PS50294">
    <property type="entry name" value="WD_REPEATS_REGION"/>
    <property type="match status" value="3"/>
</dbReference>
<gene>
    <name evidence="20" type="ORF">CALCODRAFT_512840</name>
</gene>
<dbReference type="Pfam" id="PF23609">
    <property type="entry name" value="Beta-prop_EIPR1"/>
    <property type="match status" value="1"/>
</dbReference>
<keyword evidence="8" id="KW-0375">Hydrogen ion transport</keyword>
<dbReference type="Pfam" id="PF12265">
    <property type="entry name" value="CAF1C_H4-bd"/>
    <property type="match status" value="1"/>
</dbReference>
<evidence type="ECO:0000259" key="18">
    <source>
        <dbReference type="Pfam" id="PF12265"/>
    </source>
</evidence>
<evidence type="ECO:0000256" key="14">
    <source>
        <dbReference type="ARBA" id="ARBA00023242"/>
    </source>
</evidence>
<evidence type="ECO:0000256" key="1">
    <source>
        <dbReference type="ARBA" id="ARBA00004123"/>
    </source>
</evidence>
<dbReference type="InterPro" id="IPR019775">
    <property type="entry name" value="WD40_repeat_CS"/>
</dbReference>
<evidence type="ECO:0000313" key="20">
    <source>
        <dbReference type="EMBL" id="KZT51226.1"/>
    </source>
</evidence>
<dbReference type="InterPro" id="IPR022052">
    <property type="entry name" value="Histone-bd_RBBP4-like_N"/>
</dbReference>
<dbReference type="PROSITE" id="PS00678">
    <property type="entry name" value="WD_REPEATS_1"/>
    <property type="match status" value="1"/>
</dbReference>
<evidence type="ECO:0000256" key="3">
    <source>
        <dbReference type="ARBA" id="ARBA00007333"/>
    </source>
</evidence>
<keyword evidence="15" id="KW-0066">ATP synthesis</keyword>
<dbReference type="GO" id="GO:0015078">
    <property type="term" value="F:proton transmembrane transporter activity"/>
    <property type="evidence" value="ECO:0007669"/>
    <property type="project" value="InterPro"/>
</dbReference>
<dbReference type="InterPro" id="IPR001680">
    <property type="entry name" value="WD40_rpt"/>
</dbReference>
<keyword evidence="13" id="KW-0472">Membrane</keyword>
<dbReference type="STRING" id="1353952.A0A165CR04"/>
<feature type="domain" description="EIPR1-like beta-propeller" evidence="19">
    <location>
        <begin position="423"/>
        <end position="546"/>
    </location>
</feature>
<dbReference type="Proteomes" id="UP000076842">
    <property type="component" value="Unassembled WGS sequence"/>
</dbReference>
<dbReference type="FunCoup" id="A0A165CR04">
    <property type="interactions" value="781"/>
</dbReference>
<dbReference type="GO" id="GO:0005743">
    <property type="term" value="C:mitochondrial inner membrane"/>
    <property type="evidence" value="ECO:0007669"/>
    <property type="project" value="UniProtKB-SubCell"/>
</dbReference>
<reference evidence="20 21" key="1">
    <citation type="journal article" date="2016" name="Mol. Biol. Evol.">
        <title>Comparative Genomics of Early-Diverging Mushroom-Forming Fungi Provides Insights into the Origins of Lignocellulose Decay Capabilities.</title>
        <authorList>
            <person name="Nagy L.G."/>
            <person name="Riley R."/>
            <person name="Tritt A."/>
            <person name="Adam C."/>
            <person name="Daum C."/>
            <person name="Floudas D."/>
            <person name="Sun H."/>
            <person name="Yadav J.S."/>
            <person name="Pangilinan J."/>
            <person name="Larsson K.H."/>
            <person name="Matsuura K."/>
            <person name="Barry K."/>
            <person name="Labutti K."/>
            <person name="Kuo R."/>
            <person name="Ohm R.A."/>
            <person name="Bhattacharya S.S."/>
            <person name="Shirouzu T."/>
            <person name="Yoshinaga Y."/>
            <person name="Martin F.M."/>
            <person name="Grigoriev I.V."/>
            <person name="Hibbett D.S."/>
        </authorList>
    </citation>
    <scope>NUCLEOTIDE SEQUENCE [LARGE SCALE GENOMIC DNA]</scope>
    <source>
        <strain evidence="20 21">HHB12733</strain>
    </source>
</reference>
<evidence type="ECO:0000256" key="9">
    <source>
        <dbReference type="ARBA" id="ARBA00022792"/>
    </source>
</evidence>